<evidence type="ECO:0000313" key="2">
    <source>
        <dbReference type="EMBL" id="PZP56615.1"/>
    </source>
</evidence>
<reference evidence="2 3" key="1">
    <citation type="submission" date="2017-08" db="EMBL/GenBank/DDBJ databases">
        <title>Infants hospitalized years apart are colonized by the same room-sourced microbial strains.</title>
        <authorList>
            <person name="Brooks B."/>
            <person name="Olm M.R."/>
            <person name="Firek B.A."/>
            <person name="Baker R."/>
            <person name="Thomas B.C."/>
            <person name="Morowitz M.J."/>
            <person name="Banfield J.F."/>
        </authorList>
    </citation>
    <scope>NUCLEOTIDE SEQUENCE [LARGE SCALE GENOMIC DNA]</scope>
    <source>
        <strain evidence="2">S2_006_000_R2_64</strain>
    </source>
</reference>
<name>A0A2W5FKR4_9BACT</name>
<comment type="caution">
    <text evidence="2">The sequence shown here is derived from an EMBL/GenBank/DDBJ whole genome shotgun (WGS) entry which is preliminary data.</text>
</comment>
<dbReference type="Proteomes" id="UP000249739">
    <property type="component" value="Unassembled WGS sequence"/>
</dbReference>
<feature type="transmembrane region" description="Helical" evidence="1">
    <location>
        <begin position="49"/>
        <end position="65"/>
    </location>
</feature>
<protein>
    <submittedName>
        <fullName evidence="2">Uncharacterized protein</fullName>
    </submittedName>
</protein>
<gene>
    <name evidence="2" type="ORF">DI586_03110</name>
</gene>
<feature type="transmembrane region" description="Helical" evidence="1">
    <location>
        <begin position="72"/>
        <end position="89"/>
    </location>
</feature>
<keyword evidence="1" id="KW-0472">Membrane</keyword>
<evidence type="ECO:0000256" key="1">
    <source>
        <dbReference type="SAM" id="Phobius"/>
    </source>
</evidence>
<proteinExistence type="predicted"/>
<dbReference type="AlphaFoldDB" id="A0A2W5FKR4"/>
<organism evidence="2 3">
    <name type="scientific">Micavibrio aeruginosavorus</name>
    <dbReference type="NCBI Taxonomy" id="349221"/>
    <lineage>
        <taxon>Bacteria</taxon>
        <taxon>Pseudomonadati</taxon>
        <taxon>Bdellovibrionota</taxon>
        <taxon>Bdellovibrionia</taxon>
        <taxon>Bdellovibrionales</taxon>
        <taxon>Pseudobdellovibrionaceae</taxon>
        <taxon>Micavibrio</taxon>
    </lineage>
</organism>
<keyword evidence="1" id="KW-1133">Transmembrane helix</keyword>
<dbReference type="EMBL" id="QFOT01000020">
    <property type="protein sequence ID" value="PZP56615.1"/>
    <property type="molecule type" value="Genomic_DNA"/>
</dbReference>
<sequence length="226" mass="26616">MLPKSVNTVLFYVIPFFLPVLFFGVEAFLGFDQKVEFYSEFGIELVQEALLFVCLFLSLFIFVTIKPSENKWLRIWMGLCSIACFYIAFEEISWGQKFFQWSTPDVWAANATQKETNIHNHSQLFNRVPRTILEIGILFGGIIIPALMTWAPQKLPQKFEAIYPFRSIAVIGILAFMIKVLEQFPGWFDIKIFYRKSEVMEIFMYDFIFLYLVSIAQKWKFEGRLR</sequence>
<feature type="transmembrane region" description="Helical" evidence="1">
    <location>
        <begin position="132"/>
        <end position="151"/>
    </location>
</feature>
<keyword evidence="1" id="KW-0812">Transmembrane</keyword>
<feature type="transmembrane region" description="Helical" evidence="1">
    <location>
        <begin position="9"/>
        <end position="29"/>
    </location>
</feature>
<accession>A0A2W5FKR4</accession>
<feature type="transmembrane region" description="Helical" evidence="1">
    <location>
        <begin position="202"/>
        <end position="219"/>
    </location>
</feature>
<feature type="transmembrane region" description="Helical" evidence="1">
    <location>
        <begin position="163"/>
        <end position="182"/>
    </location>
</feature>
<evidence type="ECO:0000313" key="3">
    <source>
        <dbReference type="Proteomes" id="UP000249739"/>
    </source>
</evidence>